<feature type="transmembrane region" description="Helical" evidence="1">
    <location>
        <begin position="56"/>
        <end position="78"/>
    </location>
</feature>
<reference evidence="3" key="1">
    <citation type="journal article" date="2019" name="Int. J. Syst. Evol. Microbiol.">
        <title>The Global Catalogue of Microorganisms (GCM) 10K type strain sequencing project: providing services to taxonomists for standard genome sequencing and annotation.</title>
        <authorList>
            <consortium name="The Broad Institute Genomics Platform"/>
            <consortium name="The Broad Institute Genome Sequencing Center for Infectious Disease"/>
            <person name="Wu L."/>
            <person name="Ma J."/>
        </authorList>
    </citation>
    <scope>NUCLEOTIDE SEQUENCE [LARGE SCALE GENOMIC DNA]</scope>
    <source>
        <strain evidence="3">KCTC 52487</strain>
    </source>
</reference>
<evidence type="ECO:0000313" key="3">
    <source>
        <dbReference type="Proteomes" id="UP001595379"/>
    </source>
</evidence>
<comment type="caution">
    <text evidence="2">The sequence shown here is derived from an EMBL/GenBank/DDBJ whole genome shotgun (WGS) entry which is preliminary data.</text>
</comment>
<sequence>MAVTTHPPQAKRPRRTLSRGIIKGSLIGAVLGLLAAAVLVLSLGAVRPMEQLAVEAFLYLGFEAGLAGAVIGGLLAGLSRLRNTR</sequence>
<dbReference type="Proteomes" id="UP001595379">
    <property type="component" value="Unassembled WGS sequence"/>
</dbReference>
<gene>
    <name evidence="2" type="ORF">ACFOOR_05590</name>
</gene>
<evidence type="ECO:0000256" key="1">
    <source>
        <dbReference type="SAM" id="Phobius"/>
    </source>
</evidence>
<keyword evidence="1" id="KW-1133">Transmembrane helix</keyword>
<evidence type="ECO:0000313" key="2">
    <source>
        <dbReference type="EMBL" id="MFC2925572.1"/>
    </source>
</evidence>
<keyword evidence="1" id="KW-0472">Membrane</keyword>
<organism evidence="2 3">
    <name type="scientific">Hyphobacterium vulgare</name>
    <dbReference type="NCBI Taxonomy" id="1736751"/>
    <lineage>
        <taxon>Bacteria</taxon>
        <taxon>Pseudomonadati</taxon>
        <taxon>Pseudomonadota</taxon>
        <taxon>Alphaproteobacteria</taxon>
        <taxon>Maricaulales</taxon>
        <taxon>Maricaulaceae</taxon>
        <taxon>Hyphobacterium</taxon>
    </lineage>
</organism>
<feature type="transmembrane region" description="Helical" evidence="1">
    <location>
        <begin position="21"/>
        <end position="44"/>
    </location>
</feature>
<proteinExistence type="predicted"/>
<dbReference type="RefSeq" id="WP_343165339.1">
    <property type="nucleotide sequence ID" value="NZ_JBHRSV010000005.1"/>
</dbReference>
<accession>A0ABV6ZVY4</accession>
<name>A0ABV6ZVY4_9PROT</name>
<dbReference type="EMBL" id="JBHRSV010000005">
    <property type="protein sequence ID" value="MFC2925572.1"/>
    <property type="molecule type" value="Genomic_DNA"/>
</dbReference>
<protein>
    <submittedName>
        <fullName evidence="2">Uncharacterized protein</fullName>
    </submittedName>
</protein>
<keyword evidence="1" id="KW-0812">Transmembrane</keyword>
<keyword evidence="3" id="KW-1185">Reference proteome</keyword>